<feature type="transmembrane region" description="Helical" evidence="6">
    <location>
        <begin position="12"/>
        <end position="31"/>
    </location>
</feature>
<feature type="transmembrane region" description="Helical" evidence="6">
    <location>
        <begin position="43"/>
        <end position="66"/>
    </location>
</feature>
<keyword evidence="2 6" id="KW-0812">Transmembrane</keyword>
<dbReference type="PANTHER" id="PTHR33048:SF132">
    <property type="entry name" value="MEMBRANE PROTEIN, PUTATIVE (AFU_ORTHOLOGUE AFUA_6G07820)-RELATED"/>
    <property type="match status" value="1"/>
</dbReference>
<feature type="transmembrane region" description="Helical" evidence="6">
    <location>
        <begin position="240"/>
        <end position="259"/>
    </location>
</feature>
<feature type="transmembrane region" description="Helical" evidence="6">
    <location>
        <begin position="86"/>
        <end position="110"/>
    </location>
</feature>
<feature type="transmembrane region" description="Helical" evidence="6">
    <location>
        <begin position="171"/>
        <end position="189"/>
    </location>
</feature>
<evidence type="ECO:0000256" key="4">
    <source>
        <dbReference type="ARBA" id="ARBA00023136"/>
    </source>
</evidence>
<organism evidence="8 9">
    <name type="scientific">Dendryphion nanum</name>
    <dbReference type="NCBI Taxonomy" id="256645"/>
    <lineage>
        <taxon>Eukaryota</taxon>
        <taxon>Fungi</taxon>
        <taxon>Dikarya</taxon>
        <taxon>Ascomycota</taxon>
        <taxon>Pezizomycotina</taxon>
        <taxon>Dothideomycetes</taxon>
        <taxon>Pleosporomycetidae</taxon>
        <taxon>Pleosporales</taxon>
        <taxon>Torulaceae</taxon>
        <taxon>Dendryphion</taxon>
    </lineage>
</organism>
<reference evidence="8" key="1">
    <citation type="journal article" date="2021" name="Nat. Commun.">
        <title>Genetic determinants of endophytism in the Arabidopsis root mycobiome.</title>
        <authorList>
            <person name="Mesny F."/>
            <person name="Miyauchi S."/>
            <person name="Thiergart T."/>
            <person name="Pickel B."/>
            <person name="Atanasova L."/>
            <person name="Karlsson M."/>
            <person name="Huettel B."/>
            <person name="Barry K.W."/>
            <person name="Haridas S."/>
            <person name="Chen C."/>
            <person name="Bauer D."/>
            <person name="Andreopoulos W."/>
            <person name="Pangilinan J."/>
            <person name="LaButti K."/>
            <person name="Riley R."/>
            <person name="Lipzen A."/>
            <person name="Clum A."/>
            <person name="Drula E."/>
            <person name="Henrissat B."/>
            <person name="Kohler A."/>
            <person name="Grigoriev I.V."/>
            <person name="Martin F.M."/>
            <person name="Hacquard S."/>
        </authorList>
    </citation>
    <scope>NUCLEOTIDE SEQUENCE</scope>
    <source>
        <strain evidence="8">MPI-CAGE-CH-0243</strain>
    </source>
</reference>
<sequence length="408" mass="45038">MDSSAPGYRVTVVTLTFTVIAGLAAVLRLFTRFAVVRKGGLEDALIALSAALSVGLAIETIAQVQNGLGKHIKELTPSDMVDSQKAFWASIWMYNLSLSTTKASILLLYLRIFQIRKFRIVCGTMLGFVGLYGLWTFVGSIFLCFPINFFWDKTVQGGKCLDQQVIWFTNSTVNIVQDVLILLLPMPVLRKLEIPTAQKKALMLVFALGGLVCVISIIRLQSLVAISNSVDPTFDNMNAAILSAVETNVAIVTACLPFFRPFLSWVMPRQFPSPSSRYAQLDEEQPSEMLALEDQQASIAAIGARAGGQVRQVTIGSGRSTTLFAPRLPRLPENMASFGPIVLGGEALHARPTHSSHSFHWSSHRLSNRLSGIQFPRRPWTPRNQMIQKPLPITPFPLSPDWTTSHLR</sequence>
<dbReference type="InterPro" id="IPR049326">
    <property type="entry name" value="Rhodopsin_dom_fungi"/>
</dbReference>
<dbReference type="InterPro" id="IPR052337">
    <property type="entry name" value="SAT4-like"/>
</dbReference>
<keyword evidence="9" id="KW-1185">Reference proteome</keyword>
<evidence type="ECO:0000256" key="1">
    <source>
        <dbReference type="ARBA" id="ARBA00004141"/>
    </source>
</evidence>
<evidence type="ECO:0000256" key="3">
    <source>
        <dbReference type="ARBA" id="ARBA00022989"/>
    </source>
</evidence>
<comment type="caution">
    <text evidence="8">The sequence shown here is derived from an EMBL/GenBank/DDBJ whole genome shotgun (WGS) entry which is preliminary data.</text>
</comment>
<dbReference type="Proteomes" id="UP000700596">
    <property type="component" value="Unassembled WGS sequence"/>
</dbReference>
<feature type="domain" description="Rhodopsin" evidence="7">
    <location>
        <begin position="27"/>
        <end position="264"/>
    </location>
</feature>
<dbReference type="PANTHER" id="PTHR33048">
    <property type="entry name" value="PTH11-LIKE INTEGRAL MEMBRANE PROTEIN (AFU_ORTHOLOGUE AFUA_5G11245)"/>
    <property type="match status" value="1"/>
</dbReference>
<accession>A0A9P9DPP6</accession>
<evidence type="ECO:0000313" key="8">
    <source>
        <dbReference type="EMBL" id="KAH7122366.1"/>
    </source>
</evidence>
<feature type="transmembrane region" description="Helical" evidence="6">
    <location>
        <begin position="122"/>
        <end position="151"/>
    </location>
</feature>
<comment type="subcellular location">
    <subcellularLocation>
        <location evidence="1">Membrane</location>
        <topology evidence="1">Multi-pass membrane protein</topology>
    </subcellularLocation>
</comment>
<evidence type="ECO:0000256" key="6">
    <source>
        <dbReference type="SAM" id="Phobius"/>
    </source>
</evidence>
<name>A0A9P9DPP6_9PLEO</name>
<dbReference type="Pfam" id="PF20684">
    <property type="entry name" value="Fung_rhodopsin"/>
    <property type="match status" value="1"/>
</dbReference>
<dbReference type="EMBL" id="JAGMWT010000009">
    <property type="protein sequence ID" value="KAH7122366.1"/>
    <property type="molecule type" value="Genomic_DNA"/>
</dbReference>
<dbReference type="GO" id="GO:0016020">
    <property type="term" value="C:membrane"/>
    <property type="evidence" value="ECO:0007669"/>
    <property type="project" value="UniProtKB-SubCell"/>
</dbReference>
<evidence type="ECO:0000256" key="5">
    <source>
        <dbReference type="ARBA" id="ARBA00038359"/>
    </source>
</evidence>
<evidence type="ECO:0000259" key="7">
    <source>
        <dbReference type="Pfam" id="PF20684"/>
    </source>
</evidence>
<proteinExistence type="inferred from homology"/>
<protein>
    <recommendedName>
        <fullName evidence="7">Rhodopsin domain-containing protein</fullName>
    </recommendedName>
</protein>
<feature type="transmembrane region" description="Helical" evidence="6">
    <location>
        <begin position="201"/>
        <end position="220"/>
    </location>
</feature>
<dbReference type="AlphaFoldDB" id="A0A9P9DPP6"/>
<keyword evidence="4 6" id="KW-0472">Membrane</keyword>
<evidence type="ECO:0000313" key="9">
    <source>
        <dbReference type="Proteomes" id="UP000700596"/>
    </source>
</evidence>
<keyword evidence="3 6" id="KW-1133">Transmembrane helix</keyword>
<evidence type="ECO:0000256" key="2">
    <source>
        <dbReference type="ARBA" id="ARBA00022692"/>
    </source>
</evidence>
<comment type="similarity">
    <text evidence="5">Belongs to the SAT4 family.</text>
</comment>
<dbReference type="OrthoDB" id="444631at2759"/>
<gene>
    <name evidence="8" type="ORF">B0J11DRAFT_569185</name>
</gene>